<keyword evidence="2" id="KW-1185">Reference proteome</keyword>
<proteinExistence type="predicted"/>
<accession>A0ABX9RTI1</accession>
<organism evidence="1 2">
    <name type="scientific">Yokenella regensburgei</name>
    <dbReference type="NCBI Taxonomy" id="158877"/>
    <lineage>
        <taxon>Bacteria</taxon>
        <taxon>Pseudomonadati</taxon>
        <taxon>Pseudomonadota</taxon>
        <taxon>Gammaproteobacteria</taxon>
        <taxon>Enterobacterales</taxon>
        <taxon>Enterobacteriaceae</taxon>
        <taxon>Yokenella</taxon>
    </lineage>
</organism>
<name>A0ABX9RTI1_9ENTR</name>
<comment type="caution">
    <text evidence="1">The sequence shown here is derived from an EMBL/GenBank/DDBJ whole genome shotgun (WGS) entry which is preliminary data.</text>
</comment>
<reference evidence="1 2" key="1">
    <citation type="submission" date="2018-10" db="EMBL/GenBank/DDBJ databases">
        <title>Genomic Encyclopedia of Type Strains, Phase IV (KMG-IV): sequencing the most valuable type-strain genomes for metagenomic binning, comparative biology and taxonomic classification.</title>
        <authorList>
            <person name="Goeker M."/>
        </authorList>
    </citation>
    <scope>NUCLEOTIDE SEQUENCE [LARGE SCALE GENOMIC DNA]</scope>
    <source>
        <strain evidence="1 2">DSM 5079</strain>
    </source>
</reference>
<dbReference type="EMBL" id="RBIZ01000007">
    <property type="protein sequence ID" value="RKR53196.1"/>
    <property type="molecule type" value="Genomic_DNA"/>
</dbReference>
<gene>
    <name evidence="1" type="ORF">C7387_4336</name>
</gene>
<evidence type="ECO:0000313" key="2">
    <source>
        <dbReference type="Proteomes" id="UP000267341"/>
    </source>
</evidence>
<evidence type="ECO:0008006" key="3">
    <source>
        <dbReference type="Google" id="ProtNLM"/>
    </source>
</evidence>
<dbReference type="Proteomes" id="UP000267341">
    <property type="component" value="Unassembled WGS sequence"/>
</dbReference>
<sequence length="42" mass="4947">MNTQKEHKAIIRSRFIKSINPKIGEKLRAILEEIKRKEADRG</sequence>
<protein>
    <recommendedName>
        <fullName evidence="3">DUF2740 domain-containing protein</fullName>
    </recommendedName>
</protein>
<evidence type="ECO:0000313" key="1">
    <source>
        <dbReference type="EMBL" id="RKR53196.1"/>
    </source>
</evidence>